<sequence length="141" mass="16731">MVDGSWTSTAQFSGMRWVWKDSMGKVQLMETRNLTRRETPLHSELEALRWAMESMIQYSNCQRFGTDSKDRIAMMEPPQTWPNFSTELEIIQTLRLCFSDFRINYFPRTHNAIADSGKRLFYYSNLRWSGKPDRDRTTNKT</sequence>
<reference evidence="2 3" key="1">
    <citation type="submission" date="2021-03" db="EMBL/GenBank/DDBJ databases">
        <authorList>
            <person name="King G.J."/>
            <person name="Bancroft I."/>
            <person name="Baten A."/>
            <person name="Bloomfield J."/>
            <person name="Borpatragohain P."/>
            <person name="He Z."/>
            <person name="Irish N."/>
            <person name="Irwin J."/>
            <person name="Liu K."/>
            <person name="Mauleon R.P."/>
            <person name="Moore J."/>
            <person name="Morris R."/>
            <person name="Ostergaard L."/>
            <person name="Wang B."/>
            <person name="Wells R."/>
        </authorList>
    </citation>
    <scope>NUCLEOTIDE SEQUENCE [LARGE SCALE GENOMIC DNA]</scope>
    <source>
        <strain evidence="2">R-o-18</strain>
        <tissue evidence="2">Leaf</tissue>
    </source>
</reference>
<name>A0ABQ7LPD4_BRACM</name>
<proteinExistence type="predicted"/>
<organism evidence="2 3">
    <name type="scientific">Brassica rapa subsp. trilocularis</name>
    <dbReference type="NCBI Taxonomy" id="1813537"/>
    <lineage>
        <taxon>Eukaryota</taxon>
        <taxon>Viridiplantae</taxon>
        <taxon>Streptophyta</taxon>
        <taxon>Embryophyta</taxon>
        <taxon>Tracheophyta</taxon>
        <taxon>Spermatophyta</taxon>
        <taxon>Magnoliopsida</taxon>
        <taxon>eudicotyledons</taxon>
        <taxon>Gunneridae</taxon>
        <taxon>Pentapetalae</taxon>
        <taxon>rosids</taxon>
        <taxon>malvids</taxon>
        <taxon>Brassicales</taxon>
        <taxon>Brassicaceae</taxon>
        <taxon>Brassiceae</taxon>
        <taxon>Brassica</taxon>
    </lineage>
</organism>
<feature type="domain" description="RNase H type-1" evidence="1">
    <location>
        <begin position="2"/>
        <end position="115"/>
    </location>
</feature>
<dbReference type="InterPro" id="IPR044730">
    <property type="entry name" value="RNase_H-like_dom_plant"/>
</dbReference>
<gene>
    <name evidence="2" type="primary">A08g502390.1_BraROA</name>
    <name evidence="2" type="ORF">IGI04_029943</name>
</gene>
<dbReference type="InterPro" id="IPR002156">
    <property type="entry name" value="RNaseH_domain"/>
</dbReference>
<protein>
    <recommendedName>
        <fullName evidence="1">RNase H type-1 domain-containing protein</fullName>
    </recommendedName>
</protein>
<evidence type="ECO:0000259" key="1">
    <source>
        <dbReference type="Pfam" id="PF13456"/>
    </source>
</evidence>
<dbReference type="InterPro" id="IPR036397">
    <property type="entry name" value="RNaseH_sf"/>
</dbReference>
<dbReference type="Proteomes" id="UP000823674">
    <property type="component" value="Chromosome A08"/>
</dbReference>
<evidence type="ECO:0000313" key="3">
    <source>
        <dbReference type="Proteomes" id="UP000823674"/>
    </source>
</evidence>
<accession>A0ABQ7LPD4</accession>
<dbReference type="Pfam" id="PF13456">
    <property type="entry name" value="RVT_3"/>
    <property type="match status" value="1"/>
</dbReference>
<dbReference type="Gene3D" id="3.30.420.10">
    <property type="entry name" value="Ribonuclease H-like superfamily/Ribonuclease H"/>
    <property type="match status" value="1"/>
</dbReference>
<dbReference type="CDD" id="cd06222">
    <property type="entry name" value="RNase_H_like"/>
    <property type="match status" value="1"/>
</dbReference>
<evidence type="ECO:0000313" key="2">
    <source>
        <dbReference type="EMBL" id="KAG5388402.1"/>
    </source>
</evidence>
<comment type="caution">
    <text evidence="2">The sequence shown here is derived from an EMBL/GenBank/DDBJ whole genome shotgun (WGS) entry which is preliminary data.</text>
</comment>
<keyword evidence="3" id="KW-1185">Reference proteome</keyword>
<dbReference type="EMBL" id="JADBGQ010000007">
    <property type="protein sequence ID" value="KAG5388402.1"/>
    <property type="molecule type" value="Genomic_DNA"/>
</dbReference>